<accession>A0A0D3D929</accession>
<keyword evidence="3" id="KW-1185">Reference proteome</keyword>
<sequence length="51" mass="5567">MVATRWVWTCSSSTLSASSRSQSQPAQLRKYKSSISPATALPPKANEVSRK</sequence>
<protein>
    <submittedName>
        <fullName evidence="2">Uncharacterized protein</fullName>
    </submittedName>
</protein>
<reference evidence="2" key="2">
    <citation type="submission" date="2015-03" db="UniProtKB">
        <authorList>
            <consortium name="EnsemblPlants"/>
        </authorList>
    </citation>
    <scope>IDENTIFICATION</scope>
</reference>
<dbReference type="AlphaFoldDB" id="A0A0D3D929"/>
<proteinExistence type="predicted"/>
<evidence type="ECO:0000313" key="2">
    <source>
        <dbReference type="EnsemblPlants" id="Bo7g069930.1"/>
    </source>
</evidence>
<evidence type="ECO:0000313" key="3">
    <source>
        <dbReference type="Proteomes" id="UP000032141"/>
    </source>
</evidence>
<dbReference type="Proteomes" id="UP000032141">
    <property type="component" value="Chromosome C7"/>
</dbReference>
<reference evidence="2 3" key="1">
    <citation type="journal article" date="2014" name="Genome Biol.">
        <title>Transcriptome and methylome profiling reveals relics of genome dominance in the mesopolyploid Brassica oleracea.</title>
        <authorList>
            <person name="Parkin I.A."/>
            <person name="Koh C."/>
            <person name="Tang H."/>
            <person name="Robinson S.J."/>
            <person name="Kagale S."/>
            <person name="Clarke W.E."/>
            <person name="Town C.D."/>
            <person name="Nixon J."/>
            <person name="Krishnakumar V."/>
            <person name="Bidwell S.L."/>
            <person name="Denoeud F."/>
            <person name="Belcram H."/>
            <person name="Links M.G."/>
            <person name="Just J."/>
            <person name="Clarke C."/>
            <person name="Bender T."/>
            <person name="Huebert T."/>
            <person name="Mason A.S."/>
            <person name="Pires J.C."/>
            <person name="Barker G."/>
            <person name="Moore J."/>
            <person name="Walley P.G."/>
            <person name="Manoli S."/>
            <person name="Batley J."/>
            <person name="Edwards D."/>
            <person name="Nelson M.N."/>
            <person name="Wang X."/>
            <person name="Paterson A.H."/>
            <person name="King G."/>
            <person name="Bancroft I."/>
            <person name="Chalhoub B."/>
            <person name="Sharpe A.G."/>
        </authorList>
    </citation>
    <scope>NUCLEOTIDE SEQUENCE</scope>
    <source>
        <strain evidence="2 3">cv. TO1000</strain>
    </source>
</reference>
<name>A0A0D3D929_BRAOL</name>
<dbReference type="HOGENOM" id="CLU_3109221_0_0_1"/>
<feature type="compositionally biased region" description="Low complexity" evidence="1">
    <location>
        <begin position="17"/>
        <end position="28"/>
    </location>
</feature>
<dbReference type="Gramene" id="Bo7g069930.1">
    <property type="protein sequence ID" value="Bo7g069930.1"/>
    <property type="gene ID" value="Bo7g069930"/>
</dbReference>
<dbReference type="EnsemblPlants" id="Bo7g069930.1">
    <property type="protein sequence ID" value="Bo7g069930.1"/>
    <property type="gene ID" value="Bo7g069930"/>
</dbReference>
<feature type="region of interest" description="Disordered" evidence="1">
    <location>
        <begin position="17"/>
        <end position="51"/>
    </location>
</feature>
<evidence type="ECO:0000256" key="1">
    <source>
        <dbReference type="SAM" id="MobiDB-lite"/>
    </source>
</evidence>
<organism evidence="2 3">
    <name type="scientific">Brassica oleracea var. oleracea</name>
    <dbReference type="NCBI Taxonomy" id="109376"/>
    <lineage>
        <taxon>Eukaryota</taxon>
        <taxon>Viridiplantae</taxon>
        <taxon>Streptophyta</taxon>
        <taxon>Embryophyta</taxon>
        <taxon>Tracheophyta</taxon>
        <taxon>Spermatophyta</taxon>
        <taxon>Magnoliopsida</taxon>
        <taxon>eudicotyledons</taxon>
        <taxon>Gunneridae</taxon>
        <taxon>Pentapetalae</taxon>
        <taxon>rosids</taxon>
        <taxon>malvids</taxon>
        <taxon>Brassicales</taxon>
        <taxon>Brassicaceae</taxon>
        <taxon>Brassiceae</taxon>
        <taxon>Brassica</taxon>
    </lineage>
</organism>